<reference evidence="3 4" key="1">
    <citation type="submission" date="2020-08" db="EMBL/GenBank/DDBJ databases">
        <title>Genome public.</title>
        <authorList>
            <person name="Liu C."/>
            <person name="Sun Q."/>
        </authorList>
    </citation>
    <scope>NUCLEOTIDE SEQUENCE [LARGE SCALE GENOMIC DNA]</scope>
    <source>
        <strain evidence="3 4">BX4</strain>
    </source>
</reference>
<dbReference type="Pfam" id="PF01522">
    <property type="entry name" value="Polysacc_deac_1"/>
    <property type="match status" value="1"/>
</dbReference>
<dbReference type="EMBL" id="JACOOZ010000001">
    <property type="protein sequence ID" value="MBC5666438.1"/>
    <property type="molecule type" value="Genomic_DNA"/>
</dbReference>
<dbReference type="PROSITE" id="PS51677">
    <property type="entry name" value="NODB"/>
    <property type="match status" value="1"/>
</dbReference>
<dbReference type="RefSeq" id="WP_186839769.1">
    <property type="nucleotide sequence ID" value="NZ_JACOOZ010000001.1"/>
</dbReference>
<dbReference type="Proteomes" id="UP000597877">
    <property type="component" value="Unassembled WGS sequence"/>
</dbReference>
<dbReference type="InterPro" id="IPR050248">
    <property type="entry name" value="Polysacc_deacetylase_ArnD"/>
</dbReference>
<feature type="domain" description="NodB homology" evidence="2">
    <location>
        <begin position="61"/>
        <end position="240"/>
    </location>
</feature>
<proteinExistence type="predicted"/>
<gene>
    <name evidence="3" type="ORF">H8S00_00285</name>
</gene>
<dbReference type="PANTHER" id="PTHR10587">
    <property type="entry name" value="GLYCOSYL TRANSFERASE-RELATED"/>
    <property type="match status" value="1"/>
</dbReference>
<evidence type="ECO:0000313" key="4">
    <source>
        <dbReference type="Proteomes" id="UP000597877"/>
    </source>
</evidence>
<evidence type="ECO:0000256" key="1">
    <source>
        <dbReference type="SAM" id="Phobius"/>
    </source>
</evidence>
<sequence>MSGSQQISLLRRSIFWLCILIAVAGVTYHYQENIFKEGFDSLTATNTPKDIPICNVKTNKKLVSLSFDADFGNEDIEKILSVLKKYDVKTTFFITGNWVEKYPEAVKKMQAAGHDLGNHSYHHKHMPELDAAGISDEINTVTEKVKELTGVTMNLFRPPYGDYSNTLLTQAKSLNYYAIQWNIDSQDWKNYGTDSIVSTILNHKDLKNGSIILMHNGAKYTAEALPKVIEGLKKKGYEIVPVSHLIYMDNFHIEPDGNQVQDTSQ</sequence>
<dbReference type="PANTHER" id="PTHR10587:SF128">
    <property type="entry name" value="POLYSACCHARIDE DEACETYLASE PDAB-RELATED"/>
    <property type="match status" value="1"/>
</dbReference>
<dbReference type="SUPFAM" id="SSF88713">
    <property type="entry name" value="Glycoside hydrolase/deacetylase"/>
    <property type="match status" value="1"/>
</dbReference>
<evidence type="ECO:0000259" key="2">
    <source>
        <dbReference type="PROSITE" id="PS51677"/>
    </source>
</evidence>
<dbReference type="InterPro" id="IPR002509">
    <property type="entry name" value="NODB_dom"/>
</dbReference>
<dbReference type="CDD" id="cd10917">
    <property type="entry name" value="CE4_NodB_like_6s_7s"/>
    <property type="match status" value="1"/>
</dbReference>
<feature type="transmembrane region" description="Helical" evidence="1">
    <location>
        <begin position="12"/>
        <end position="30"/>
    </location>
</feature>
<evidence type="ECO:0000313" key="3">
    <source>
        <dbReference type="EMBL" id="MBC5666438.1"/>
    </source>
</evidence>
<keyword evidence="4" id="KW-1185">Reference proteome</keyword>
<keyword evidence="1" id="KW-0472">Membrane</keyword>
<organism evidence="3 4">
    <name type="scientific">Eubacterium segne</name>
    <dbReference type="NCBI Taxonomy" id="2763045"/>
    <lineage>
        <taxon>Bacteria</taxon>
        <taxon>Bacillati</taxon>
        <taxon>Bacillota</taxon>
        <taxon>Clostridia</taxon>
        <taxon>Eubacteriales</taxon>
        <taxon>Eubacteriaceae</taxon>
        <taxon>Eubacterium</taxon>
    </lineage>
</organism>
<name>A0ABR7EYL9_9FIRM</name>
<dbReference type="InterPro" id="IPR011330">
    <property type="entry name" value="Glyco_hydro/deAcase_b/a-brl"/>
</dbReference>
<dbReference type="Gene3D" id="3.20.20.370">
    <property type="entry name" value="Glycoside hydrolase/deacetylase"/>
    <property type="match status" value="1"/>
</dbReference>
<keyword evidence="1" id="KW-0812">Transmembrane</keyword>
<comment type="caution">
    <text evidence="3">The sequence shown here is derived from an EMBL/GenBank/DDBJ whole genome shotgun (WGS) entry which is preliminary data.</text>
</comment>
<keyword evidence="1" id="KW-1133">Transmembrane helix</keyword>
<accession>A0ABR7EYL9</accession>
<protein>
    <submittedName>
        <fullName evidence="3">Polysaccharide deacetylase family protein</fullName>
    </submittedName>
</protein>